<proteinExistence type="predicted"/>
<evidence type="ECO:0000256" key="1">
    <source>
        <dbReference type="ARBA" id="ARBA00004496"/>
    </source>
</evidence>
<sequence length="96" mass="10331">MTDKEPVPMPTGVIKFYLPQRGYGFIAGTDDAPDMYVPAAGLADPDAAPPQEGDTVTYTIAHDDRGRPRADHVLIVHRASTPTTSARKRTGQQGQP</sequence>
<reference evidence="5 6" key="1">
    <citation type="journal article" date="2019" name="ACS Chem. Biol.">
        <title>Identification and Mobilization of a Cryptic Antibiotic Biosynthesis Gene Locus from a Human-Pathogenic Nocardia Isolate.</title>
        <authorList>
            <person name="Herisse M."/>
            <person name="Ishida K."/>
            <person name="Porter J.L."/>
            <person name="Howden B."/>
            <person name="Hertweck C."/>
            <person name="Stinear T.P."/>
            <person name="Pidot S.J."/>
        </authorList>
    </citation>
    <scope>NUCLEOTIDE SEQUENCE [LARGE SCALE GENOMIC DNA]</scope>
    <source>
        <strain evidence="5 6">AUSMDU00012717</strain>
    </source>
</reference>
<dbReference type="SUPFAM" id="SSF50249">
    <property type="entry name" value="Nucleic acid-binding proteins"/>
    <property type="match status" value="1"/>
</dbReference>
<evidence type="ECO:0000313" key="5">
    <source>
        <dbReference type="EMBL" id="QIS09826.1"/>
    </source>
</evidence>
<gene>
    <name evidence="5" type="ORF">F5544_09630</name>
</gene>
<dbReference type="GO" id="GO:0005737">
    <property type="term" value="C:cytoplasm"/>
    <property type="evidence" value="ECO:0007669"/>
    <property type="project" value="UniProtKB-SubCell"/>
</dbReference>
<evidence type="ECO:0000313" key="6">
    <source>
        <dbReference type="Proteomes" id="UP000503540"/>
    </source>
</evidence>
<dbReference type="InterPro" id="IPR012156">
    <property type="entry name" value="Cold_shock_CspA"/>
</dbReference>
<dbReference type="Pfam" id="PF00313">
    <property type="entry name" value="CSD"/>
    <property type="match status" value="1"/>
</dbReference>
<dbReference type="InterPro" id="IPR012340">
    <property type="entry name" value="NA-bd_OB-fold"/>
</dbReference>
<dbReference type="SMART" id="SM00357">
    <property type="entry name" value="CSP"/>
    <property type="match status" value="1"/>
</dbReference>
<organism evidence="5 6">
    <name type="scientific">Nocardia arthritidis</name>
    <dbReference type="NCBI Taxonomy" id="228602"/>
    <lineage>
        <taxon>Bacteria</taxon>
        <taxon>Bacillati</taxon>
        <taxon>Actinomycetota</taxon>
        <taxon>Actinomycetes</taxon>
        <taxon>Mycobacteriales</taxon>
        <taxon>Nocardiaceae</taxon>
        <taxon>Nocardia</taxon>
    </lineage>
</organism>
<feature type="region of interest" description="Disordered" evidence="3">
    <location>
        <begin position="77"/>
        <end position="96"/>
    </location>
</feature>
<evidence type="ECO:0000256" key="2">
    <source>
        <dbReference type="ARBA" id="ARBA00022490"/>
    </source>
</evidence>
<evidence type="ECO:0000259" key="4">
    <source>
        <dbReference type="PROSITE" id="PS51857"/>
    </source>
</evidence>
<name>A0A6G9Y9U6_9NOCA</name>
<keyword evidence="2" id="KW-0963">Cytoplasm</keyword>
<feature type="compositionally biased region" description="Polar residues" evidence="3">
    <location>
        <begin position="80"/>
        <end position="96"/>
    </location>
</feature>
<dbReference type="PIRSF" id="PIRSF002599">
    <property type="entry name" value="Cold_shock_A"/>
    <property type="match status" value="1"/>
</dbReference>
<comment type="subcellular location">
    <subcellularLocation>
        <location evidence="1">Cytoplasm</location>
    </subcellularLocation>
</comment>
<dbReference type="PROSITE" id="PS51857">
    <property type="entry name" value="CSD_2"/>
    <property type="match status" value="1"/>
</dbReference>
<accession>A0A6G9Y9U6</accession>
<feature type="domain" description="CSD" evidence="4">
    <location>
        <begin position="9"/>
        <end position="75"/>
    </location>
</feature>
<protein>
    <recommendedName>
        <fullName evidence="4">CSD domain-containing protein</fullName>
    </recommendedName>
</protein>
<dbReference type="Gene3D" id="2.40.50.140">
    <property type="entry name" value="Nucleic acid-binding proteins"/>
    <property type="match status" value="1"/>
</dbReference>
<dbReference type="Proteomes" id="UP000503540">
    <property type="component" value="Chromosome"/>
</dbReference>
<evidence type="ECO:0000256" key="3">
    <source>
        <dbReference type="SAM" id="MobiDB-lite"/>
    </source>
</evidence>
<dbReference type="KEGG" id="nah:F5544_09630"/>
<keyword evidence="6" id="KW-1185">Reference proteome</keyword>
<dbReference type="GO" id="GO:0003676">
    <property type="term" value="F:nucleic acid binding"/>
    <property type="evidence" value="ECO:0007669"/>
    <property type="project" value="InterPro"/>
</dbReference>
<dbReference type="AlphaFoldDB" id="A0A6G9Y9U6"/>
<dbReference type="InterPro" id="IPR011129">
    <property type="entry name" value="CSD"/>
</dbReference>
<dbReference type="EMBL" id="CP046172">
    <property type="protein sequence ID" value="QIS09826.1"/>
    <property type="molecule type" value="Genomic_DNA"/>
</dbReference>
<dbReference type="InterPro" id="IPR002059">
    <property type="entry name" value="CSP_DNA-bd"/>
</dbReference>